<evidence type="ECO:0000256" key="1">
    <source>
        <dbReference type="SAM" id="MobiDB-lite"/>
    </source>
</evidence>
<keyword evidence="2" id="KW-0812">Transmembrane</keyword>
<dbReference type="AlphaFoldDB" id="V3ZRY2"/>
<evidence type="ECO:0000313" key="4">
    <source>
        <dbReference type="Proteomes" id="UP000030746"/>
    </source>
</evidence>
<dbReference type="GeneID" id="20241068"/>
<dbReference type="OrthoDB" id="10462878at2759"/>
<reference evidence="3 4" key="1">
    <citation type="journal article" date="2013" name="Nature">
        <title>Insights into bilaterian evolution from three spiralian genomes.</title>
        <authorList>
            <person name="Simakov O."/>
            <person name="Marletaz F."/>
            <person name="Cho S.J."/>
            <person name="Edsinger-Gonzales E."/>
            <person name="Havlak P."/>
            <person name="Hellsten U."/>
            <person name="Kuo D.H."/>
            <person name="Larsson T."/>
            <person name="Lv J."/>
            <person name="Arendt D."/>
            <person name="Savage R."/>
            <person name="Osoegawa K."/>
            <person name="de Jong P."/>
            <person name="Grimwood J."/>
            <person name="Chapman J.A."/>
            <person name="Shapiro H."/>
            <person name="Aerts A."/>
            <person name="Otillar R.P."/>
            <person name="Terry A.Y."/>
            <person name="Boore J.L."/>
            <person name="Grigoriev I.V."/>
            <person name="Lindberg D.R."/>
            <person name="Seaver E.C."/>
            <person name="Weisblat D.A."/>
            <person name="Putnam N.H."/>
            <person name="Rokhsar D.S."/>
        </authorList>
    </citation>
    <scope>NUCLEOTIDE SEQUENCE [LARGE SCALE GENOMIC DNA]</scope>
</reference>
<evidence type="ECO:0000313" key="3">
    <source>
        <dbReference type="EMBL" id="ESO83646.1"/>
    </source>
</evidence>
<accession>V3ZRY2</accession>
<name>V3ZRY2_LOTGI</name>
<dbReference type="RefSeq" id="XP_009065675.1">
    <property type="nucleotide sequence ID" value="XM_009067427.1"/>
</dbReference>
<dbReference type="Proteomes" id="UP000030746">
    <property type="component" value="Unassembled WGS sequence"/>
</dbReference>
<feature type="region of interest" description="Disordered" evidence="1">
    <location>
        <begin position="1"/>
        <end position="23"/>
    </location>
</feature>
<keyword evidence="2" id="KW-0472">Membrane</keyword>
<protein>
    <submittedName>
        <fullName evidence="3">Uncharacterized protein</fullName>
    </submittedName>
</protein>
<gene>
    <name evidence="3" type="ORF">LOTGIDRAFT_169122</name>
</gene>
<dbReference type="CTD" id="20241068"/>
<dbReference type="KEGG" id="lgi:LOTGIDRAFT_169122"/>
<evidence type="ECO:0000256" key="2">
    <source>
        <dbReference type="SAM" id="Phobius"/>
    </source>
</evidence>
<dbReference type="HOGENOM" id="CLU_748607_0_0_1"/>
<feature type="transmembrane region" description="Helical" evidence="2">
    <location>
        <begin position="304"/>
        <end position="329"/>
    </location>
</feature>
<feature type="compositionally biased region" description="Basic and acidic residues" evidence="1">
    <location>
        <begin position="1"/>
        <end position="16"/>
    </location>
</feature>
<sequence>MCHGRTKELGHGEGSDNTKVSRFRRAPKRILDHSCDEFDCSQKKRASDEEFSCKVGMHKECKAVNRMINDSLREETYGNYAKLTHIDIFNKEDHTIYPYSYRALNYSITLPHEDEGGLKAKMIMTLFNSEVDLYYSKHEICRVFDFSSSKLTENDLKHPRVINYPCMFGLDEISMTDYKLNITVIPYLASLLYYLQIYSYDPKYSCPVNNGISVLNVQRKLHVVFQSYPNTLHYNLTLYKDSKALQNLELAQNKNQHEFKLEDGGLYTVGIKPIIMDKYCNETLTKSVIWKVEVKHIEDKKQGYINLVSIVLPVGIIIITIIAGVVILIKRHREQQMERSDDESAASFLQNQQNSDETSIPYRMIKKWKK</sequence>
<keyword evidence="4" id="KW-1185">Reference proteome</keyword>
<dbReference type="OMA" id="HPREINY"/>
<organism evidence="3 4">
    <name type="scientific">Lottia gigantea</name>
    <name type="common">Giant owl limpet</name>
    <dbReference type="NCBI Taxonomy" id="225164"/>
    <lineage>
        <taxon>Eukaryota</taxon>
        <taxon>Metazoa</taxon>
        <taxon>Spiralia</taxon>
        <taxon>Lophotrochozoa</taxon>
        <taxon>Mollusca</taxon>
        <taxon>Gastropoda</taxon>
        <taxon>Patellogastropoda</taxon>
        <taxon>Lottioidea</taxon>
        <taxon>Lottiidae</taxon>
        <taxon>Lottia</taxon>
    </lineage>
</organism>
<dbReference type="EMBL" id="KB203629">
    <property type="protein sequence ID" value="ESO83646.1"/>
    <property type="molecule type" value="Genomic_DNA"/>
</dbReference>
<keyword evidence="2" id="KW-1133">Transmembrane helix</keyword>
<proteinExistence type="predicted"/>